<dbReference type="PRINTS" id="PR00032">
    <property type="entry name" value="HTHARAC"/>
</dbReference>
<name>A0A162QXE4_9CLOT</name>
<dbReference type="InterPro" id="IPR037923">
    <property type="entry name" value="HTH-like"/>
</dbReference>
<organism evidence="5 6">
    <name type="scientific">Clostridium magnum DSM 2767</name>
    <dbReference type="NCBI Taxonomy" id="1121326"/>
    <lineage>
        <taxon>Bacteria</taxon>
        <taxon>Bacillati</taxon>
        <taxon>Bacillota</taxon>
        <taxon>Clostridia</taxon>
        <taxon>Eubacteriales</taxon>
        <taxon>Clostridiaceae</taxon>
        <taxon>Clostridium</taxon>
    </lineage>
</organism>
<dbReference type="PANTHER" id="PTHR43280">
    <property type="entry name" value="ARAC-FAMILY TRANSCRIPTIONAL REGULATOR"/>
    <property type="match status" value="1"/>
</dbReference>
<dbReference type="Pfam" id="PF02311">
    <property type="entry name" value="AraC_binding"/>
    <property type="match status" value="1"/>
</dbReference>
<protein>
    <submittedName>
        <fullName evidence="5">HTH-type transcriptional activator Btr</fullName>
    </submittedName>
</protein>
<dbReference type="SUPFAM" id="SSF51215">
    <property type="entry name" value="Regulatory protein AraC"/>
    <property type="match status" value="1"/>
</dbReference>
<dbReference type="InterPro" id="IPR014710">
    <property type="entry name" value="RmlC-like_jellyroll"/>
</dbReference>
<dbReference type="AlphaFoldDB" id="A0A162QXE4"/>
<dbReference type="PANTHER" id="PTHR43280:SF28">
    <property type="entry name" value="HTH-TYPE TRANSCRIPTIONAL ACTIVATOR RHAS"/>
    <property type="match status" value="1"/>
</dbReference>
<dbReference type="InterPro" id="IPR003313">
    <property type="entry name" value="AraC-bd"/>
</dbReference>
<dbReference type="STRING" id="1121326.CLMAG_55870"/>
<evidence type="ECO:0000259" key="4">
    <source>
        <dbReference type="PROSITE" id="PS01124"/>
    </source>
</evidence>
<dbReference type="PROSITE" id="PS01124">
    <property type="entry name" value="HTH_ARAC_FAMILY_2"/>
    <property type="match status" value="1"/>
</dbReference>
<reference evidence="5 6" key="1">
    <citation type="submission" date="2016-04" db="EMBL/GenBank/DDBJ databases">
        <title>Genome sequence of Clostridium magnum DSM 2767.</title>
        <authorList>
            <person name="Poehlein A."/>
            <person name="Uhlig R."/>
            <person name="Fischer R."/>
            <person name="Bahl H."/>
            <person name="Daniel R."/>
        </authorList>
    </citation>
    <scope>NUCLEOTIDE SEQUENCE [LARGE SCALE GENOMIC DNA]</scope>
    <source>
        <strain evidence="5 6">DSM 2767</strain>
    </source>
</reference>
<dbReference type="EMBL" id="LWAE01000011">
    <property type="protein sequence ID" value="KZL89101.1"/>
    <property type="molecule type" value="Genomic_DNA"/>
</dbReference>
<proteinExistence type="predicted"/>
<evidence type="ECO:0000256" key="3">
    <source>
        <dbReference type="ARBA" id="ARBA00023163"/>
    </source>
</evidence>
<dbReference type="GO" id="GO:0043565">
    <property type="term" value="F:sequence-specific DNA binding"/>
    <property type="evidence" value="ECO:0007669"/>
    <property type="project" value="InterPro"/>
</dbReference>
<feature type="domain" description="HTH araC/xylS-type" evidence="4">
    <location>
        <begin position="173"/>
        <end position="271"/>
    </location>
</feature>
<evidence type="ECO:0000256" key="2">
    <source>
        <dbReference type="ARBA" id="ARBA00023125"/>
    </source>
</evidence>
<dbReference type="GO" id="GO:0003700">
    <property type="term" value="F:DNA-binding transcription factor activity"/>
    <property type="evidence" value="ECO:0007669"/>
    <property type="project" value="InterPro"/>
</dbReference>
<gene>
    <name evidence="5" type="primary">btr_3</name>
    <name evidence="5" type="ORF">CLMAG_55870</name>
</gene>
<keyword evidence="6" id="KW-1185">Reference proteome</keyword>
<comment type="caution">
    <text evidence="5">The sequence shown here is derived from an EMBL/GenBank/DDBJ whole genome shotgun (WGS) entry which is preliminary data.</text>
</comment>
<evidence type="ECO:0000256" key="1">
    <source>
        <dbReference type="ARBA" id="ARBA00023015"/>
    </source>
</evidence>
<sequence length="276" mass="32450">MNINNLFFHIHYCNKRQFNDPWKHKSKLVRTLQHHELLLILGGKGSITIENKKHQIKEGVIFYICPNVLQCIDIAVEEPIYFLSVHFSYANVSFNDNKWSVRNETEMLSLNSMEELKDYYHVSDVFKKLVDSWYGKLPGYEFSTKALLQQLIFEVFQNIKRQNQNYSVSLKVEKIIEYMHENIDKKVTLIELSEMVQLSPAYLSRSFKEITGYSVIQFFNKMKIDKAKELIIDGNKKIKEVAGAVGFTDEFYFSRLFKKVEGISPSEFYSKNVHEV</sequence>
<dbReference type="InterPro" id="IPR009057">
    <property type="entry name" value="Homeodomain-like_sf"/>
</dbReference>
<dbReference type="Gene3D" id="1.10.10.60">
    <property type="entry name" value="Homeodomain-like"/>
    <property type="match status" value="2"/>
</dbReference>
<dbReference type="SUPFAM" id="SSF46689">
    <property type="entry name" value="Homeodomain-like"/>
    <property type="match status" value="2"/>
</dbReference>
<keyword evidence="2" id="KW-0238">DNA-binding</keyword>
<keyword evidence="3" id="KW-0804">Transcription</keyword>
<evidence type="ECO:0000313" key="5">
    <source>
        <dbReference type="EMBL" id="KZL89101.1"/>
    </source>
</evidence>
<evidence type="ECO:0000313" key="6">
    <source>
        <dbReference type="Proteomes" id="UP000076603"/>
    </source>
</evidence>
<dbReference type="RefSeq" id="WP_066630038.1">
    <property type="nucleotide sequence ID" value="NZ_FQXL01000026.1"/>
</dbReference>
<dbReference type="InterPro" id="IPR020449">
    <property type="entry name" value="Tscrpt_reg_AraC-type_HTH"/>
</dbReference>
<dbReference type="Pfam" id="PF12833">
    <property type="entry name" value="HTH_18"/>
    <property type="match status" value="1"/>
</dbReference>
<dbReference type="PATRIC" id="fig|1121326.3.peg.5647"/>
<dbReference type="SMART" id="SM00342">
    <property type="entry name" value="HTH_ARAC"/>
    <property type="match status" value="1"/>
</dbReference>
<dbReference type="InterPro" id="IPR018060">
    <property type="entry name" value="HTH_AraC"/>
</dbReference>
<keyword evidence="1" id="KW-0805">Transcription regulation</keyword>
<dbReference type="Gene3D" id="2.60.120.10">
    <property type="entry name" value="Jelly Rolls"/>
    <property type="match status" value="1"/>
</dbReference>
<accession>A0A162QXE4</accession>
<dbReference type="Proteomes" id="UP000076603">
    <property type="component" value="Unassembled WGS sequence"/>
</dbReference>
<dbReference type="OrthoDB" id="625043at2"/>